<dbReference type="AlphaFoldDB" id="A0A2P6QUU2"/>
<proteinExistence type="predicted"/>
<evidence type="ECO:0000313" key="2">
    <source>
        <dbReference type="Proteomes" id="UP000238479"/>
    </source>
</evidence>
<reference evidence="1 2" key="1">
    <citation type="journal article" date="2018" name="Nat. Genet.">
        <title>The Rosa genome provides new insights in the design of modern roses.</title>
        <authorList>
            <person name="Bendahmane M."/>
        </authorList>
    </citation>
    <scope>NUCLEOTIDE SEQUENCE [LARGE SCALE GENOMIC DNA]</scope>
    <source>
        <strain evidence="2">cv. Old Blush</strain>
    </source>
</reference>
<dbReference type="EMBL" id="PDCK01000042">
    <property type="protein sequence ID" value="PRQ37950.1"/>
    <property type="molecule type" value="Genomic_DNA"/>
</dbReference>
<accession>A0A2P6QUU2</accession>
<keyword evidence="2" id="KW-1185">Reference proteome</keyword>
<dbReference type="Gramene" id="PRQ37950">
    <property type="protein sequence ID" value="PRQ37950"/>
    <property type="gene ID" value="RchiOBHm_Chr4g0408351"/>
</dbReference>
<gene>
    <name evidence="1" type="ORF">RchiOBHm_Chr4g0408351</name>
</gene>
<name>A0A2P6QUU2_ROSCH</name>
<comment type="caution">
    <text evidence="1">The sequence shown here is derived from an EMBL/GenBank/DDBJ whole genome shotgun (WGS) entry which is preliminary data.</text>
</comment>
<evidence type="ECO:0000313" key="1">
    <source>
        <dbReference type="EMBL" id="PRQ37950.1"/>
    </source>
</evidence>
<sequence>MPLVSKQTQLHILGHFESEITSLSLSLSLPRHYRIPLSLSLSLSPSLPRHYRIPLLLSALSIFMAMTTFRRGPVSLAPLKAITESSLSFVLMVEGRFCIGDSSFLSG</sequence>
<organism evidence="1 2">
    <name type="scientific">Rosa chinensis</name>
    <name type="common">China rose</name>
    <dbReference type="NCBI Taxonomy" id="74649"/>
    <lineage>
        <taxon>Eukaryota</taxon>
        <taxon>Viridiplantae</taxon>
        <taxon>Streptophyta</taxon>
        <taxon>Embryophyta</taxon>
        <taxon>Tracheophyta</taxon>
        <taxon>Spermatophyta</taxon>
        <taxon>Magnoliopsida</taxon>
        <taxon>eudicotyledons</taxon>
        <taxon>Gunneridae</taxon>
        <taxon>Pentapetalae</taxon>
        <taxon>rosids</taxon>
        <taxon>fabids</taxon>
        <taxon>Rosales</taxon>
        <taxon>Rosaceae</taxon>
        <taxon>Rosoideae</taxon>
        <taxon>Rosoideae incertae sedis</taxon>
        <taxon>Rosa</taxon>
    </lineage>
</organism>
<dbReference type="Proteomes" id="UP000238479">
    <property type="component" value="Chromosome 4"/>
</dbReference>
<protein>
    <submittedName>
        <fullName evidence="1">Uncharacterized protein</fullName>
    </submittedName>
</protein>